<gene>
    <name evidence="6" type="ORF">HBF26_01595</name>
</gene>
<dbReference type="Gene3D" id="1.20.1250.20">
    <property type="entry name" value="MFS general substrate transporter like domains"/>
    <property type="match status" value="2"/>
</dbReference>
<feature type="transmembrane region" description="Helical" evidence="4">
    <location>
        <begin position="251"/>
        <end position="271"/>
    </location>
</feature>
<feature type="transmembrane region" description="Helical" evidence="4">
    <location>
        <begin position="163"/>
        <end position="182"/>
    </location>
</feature>
<feature type="transmembrane region" description="Helical" evidence="4">
    <location>
        <begin position="347"/>
        <end position="366"/>
    </location>
</feature>
<dbReference type="PANTHER" id="PTHR23539">
    <property type="entry name" value="MFS TRANSPORTER"/>
    <property type="match status" value="1"/>
</dbReference>
<keyword evidence="2 4" id="KW-1133">Transmembrane helix</keyword>
<keyword evidence="3 4" id="KW-0472">Membrane</keyword>
<feature type="transmembrane region" description="Helical" evidence="4">
    <location>
        <begin position="12"/>
        <end position="34"/>
    </location>
</feature>
<name>A0ABX0PYT1_9GAMM</name>
<feature type="transmembrane region" description="Helical" evidence="4">
    <location>
        <begin position="137"/>
        <end position="157"/>
    </location>
</feature>
<dbReference type="Proteomes" id="UP001429601">
    <property type="component" value="Unassembled WGS sequence"/>
</dbReference>
<dbReference type="EMBL" id="JAAQQR010000001">
    <property type="protein sequence ID" value="NID03564.1"/>
    <property type="molecule type" value="Genomic_DNA"/>
</dbReference>
<organism evidence="6 7">
    <name type="scientific">Luteibacter jiangsuensis</name>
    <dbReference type="NCBI Taxonomy" id="637577"/>
    <lineage>
        <taxon>Bacteria</taxon>
        <taxon>Pseudomonadati</taxon>
        <taxon>Pseudomonadota</taxon>
        <taxon>Gammaproteobacteria</taxon>
        <taxon>Lysobacterales</taxon>
        <taxon>Rhodanobacteraceae</taxon>
        <taxon>Luteibacter</taxon>
    </lineage>
</organism>
<reference evidence="6 7" key="1">
    <citation type="journal article" date="2011" name="Curr. Microbiol.">
        <title>Luteibacter jiangsuensis sp. nov.: a methamidophos-degrading bacterium isolated from a methamidophos-manufacturing factory.</title>
        <authorList>
            <person name="Wang L."/>
            <person name="Wang G.L."/>
            <person name="Li S.P."/>
            <person name="Jiang J.D."/>
        </authorList>
    </citation>
    <scope>NUCLEOTIDE SEQUENCE [LARGE SCALE GENOMIC DNA]</scope>
    <source>
        <strain evidence="6 7">CGMCC 1.10133</strain>
    </source>
</reference>
<evidence type="ECO:0000259" key="5">
    <source>
        <dbReference type="PROSITE" id="PS50850"/>
    </source>
</evidence>
<feature type="transmembrane region" description="Helical" evidence="4">
    <location>
        <begin position="317"/>
        <end position="335"/>
    </location>
</feature>
<keyword evidence="7" id="KW-1185">Reference proteome</keyword>
<dbReference type="InterPro" id="IPR036259">
    <property type="entry name" value="MFS_trans_sf"/>
</dbReference>
<feature type="transmembrane region" description="Helical" evidence="4">
    <location>
        <begin position="104"/>
        <end position="125"/>
    </location>
</feature>
<dbReference type="RefSeq" id="WP_167122403.1">
    <property type="nucleotide sequence ID" value="NZ_JAAQQR010000001.1"/>
</dbReference>
<dbReference type="SUPFAM" id="SSF103473">
    <property type="entry name" value="MFS general substrate transporter"/>
    <property type="match status" value="1"/>
</dbReference>
<protein>
    <submittedName>
        <fullName evidence="6">MFS transporter</fullName>
    </submittedName>
</protein>
<dbReference type="Pfam" id="PF07690">
    <property type="entry name" value="MFS_1"/>
    <property type="match status" value="1"/>
</dbReference>
<feature type="transmembrane region" description="Helical" evidence="4">
    <location>
        <begin position="75"/>
        <end position="98"/>
    </location>
</feature>
<evidence type="ECO:0000256" key="3">
    <source>
        <dbReference type="ARBA" id="ARBA00023136"/>
    </source>
</evidence>
<dbReference type="InterPro" id="IPR011701">
    <property type="entry name" value="MFS"/>
</dbReference>
<dbReference type="PROSITE" id="PS50850">
    <property type="entry name" value="MFS"/>
    <property type="match status" value="1"/>
</dbReference>
<sequence>MATVSLRSPRALEAAGFFLADVQAGVGPFLGVYLQAHHWAPGRIGTAMTIGGLVALVATVPAGALVDSTKHKRGIVASASIGTVLATCIVLISTSFPAVVASQVLTALTGAVFGPVLAGLTLGLVGQDGFDRQFGRVQVANHAGNVAAAALSGYLGWRFGFTAIFMLAAAFGVLAIATVYLIRREDIDDRRARGMSEEAPGQSEAAGGFRLLWRSRPLLLLAGTLCLFHLGNAAMLPLFGLAVVARGQADPSLFTSLTIVIAQLVMVGASLGAMRWMRTRGHWWVVLVTLVALPVRGIVAALWMAPWGVVPVQVLDGIGAGLQSVAVPALVAHLMRGTGRANVAQGAVLAAQGLGAALSPALGGWIAELYGFAASFLCLGALAAGALVIWLVARAALPSPPRPSRTNPEPAHALDRS</sequence>
<feature type="transmembrane region" description="Helical" evidence="4">
    <location>
        <begin position="372"/>
        <end position="393"/>
    </location>
</feature>
<feature type="transmembrane region" description="Helical" evidence="4">
    <location>
        <begin position="46"/>
        <end position="66"/>
    </location>
</feature>
<evidence type="ECO:0000313" key="7">
    <source>
        <dbReference type="Proteomes" id="UP001429601"/>
    </source>
</evidence>
<proteinExistence type="predicted"/>
<feature type="domain" description="Major facilitator superfamily (MFS) profile" evidence="5">
    <location>
        <begin position="218"/>
        <end position="417"/>
    </location>
</feature>
<dbReference type="InterPro" id="IPR020846">
    <property type="entry name" value="MFS_dom"/>
</dbReference>
<accession>A0ABX0PYT1</accession>
<evidence type="ECO:0000313" key="6">
    <source>
        <dbReference type="EMBL" id="NID03564.1"/>
    </source>
</evidence>
<evidence type="ECO:0000256" key="4">
    <source>
        <dbReference type="SAM" id="Phobius"/>
    </source>
</evidence>
<dbReference type="PANTHER" id="PTHR23539:SF1">
    <property type="entry name" value="MAJOR FACILITATOR SUPERFAMILY (MFS) PROFILE DOMAIN-CONTAINING PROTEIN"/>
    <property type="match status" value="1"/>
</dbReference>
<comment type="caution">
    <text evidence="6">The sequence shown here is derived from an EMBL/GenBank/DDBJ whole genome shotgun (WGS) entry which is preliminary data.</text>
</comment>
<feature type="transmembrane region" description="Helical" evidence="4">
    <location>
        <begin position="218"/>
        <end position="245"/>
    </location>
</feature>
<evidence type="ECO:0000256" key="2">
    <source>
        <dbReference type="ARBA" id="ARBA00022989"/>
    </source>
</evidence>
<evidence type="ECO:0000256" key="1">
    <source>
        <dbReference type="ARBA" id="ARBA00022692"/>
    </source>
</evidence>
<keyword evidence="1 4" id="KW-0812">Transmembrane</keyword>
<feature type="transmembrane region" description="Helical" evidence="4">
    <location>
        <begin position="283"/>
        <end position="305"/>
    </location>
</feature>